<feature type="transmembrane region" description="Helical" evidence="9">
    <location>
        <begin position="51"/>
        <end position="68"/>
    </location>
</feature>
<dbReference type="InterPro" id="IPR011527">
    <property type="entry name" value="ABC1_TM_dom"/>
</dbReference>
<evidence type="ECO:0000313" key="12">
    <source>
        <dbReference type="EMBL" id="CAF0703723.1"/>
    </source>
</evidence>
<dbReference type="GO" id="GO:0005524">
    <property type="term" value="F:ATP binding"/>
    <property type="evidence" value="ECO:0007669"/>
    <property type="project" value="UniProtKB-KW"/>
</dbReference>
<keyword evidence="2" id="KW-0813">Transport</keyword>
<dbReference type="PROSITE" id="PS00211">
    <property type="entry name" value="ABC_TRANSPORTER_1"/>
    <property type="match status" value="1"/>
</dbReference>
<evidence type="ECO:0000256" key="3">
    <source>
        <dbReference type="ARBA" id="ARBA00022475"/>
    </source>
</evidence>
<evidence type="ECO:0000256" key="7">
    <source>
        <dbReference type="ARBA" id="ARBA00022989"/>
    </source>
</evidence>
<dbReference type="Proteomes" id="UP000663859">
    <property type="component" value="Unassembled WGS sequence"/>
</dbReference>
<dbReference type="PANTHER" id="PTHR43394">
    <property type="entry name" value="ATP-DEPENDENT PERMEASE MDL1, MITOCHONDRIAL"/>
    <property type="match status" value="1"/>
</dbReference>
<proteinExistence type="predicted"/>
<reference evidence="12" key="1">
    <citation type="submission" date="2021-02" db="EMBL/GenBank/DDBJ databases">
        <authorList>
            <person name="Cremers G."/>
            <person name="Picone N."/>
        </authorList>
    </citation>
    <scope>NUCLEOTIDE SEQUENCE</scope>
    <source>
        <strain evidence="12">PQ17</strain>
    </source>
</reference>
<evidence type="ECO:0000256" key="5">
    <source>
        <dbReference type="ARBA" id="ARBA00022741"/>
    </source>
</evidence>
<feature type="transmembrane region" description="Helical" evidence="9">
    <location>
        <begin position="142"/>
        <end position="171"/>
    </location>
</feature>
<sequence>MGVVLRYFKHRPRSLFFCLVALSGAVALELVLPHIIGASLNQLAKGASPDSVLFCGWYAGLCLLLAAAREGLLVWAGITEVRWIGEVLGELRRDVFRATQQRALGWNTRSASTADLLSCTISDLRNVEEFLRGFPMAVFDTSLYLVLALALITSASPTLGLLTVVLLLASLARVVRGSLRLHRQWKRVHSFYASLVGIMEESITALRLVRAFSFERIQRRRLLAQQKEYLRELFSGVWLWATRLPTAHVLFALAFPGVLWMGGRLTLQGTLPVGDLAKILIYLVSIAHRVCGLTHLSNLWEAAHASASRIEELLCGVQPLASGKRVPGRRPAALVFDRVGLTRNHAHILRDISLTLTPGTFVVITGPTGSGKTALLTLLPRFHDPTTGRILWGDVDLREFSLSCLRRSVTYVFPEPFLFHGTIQENLTFGLPHASRKRIEEAARIACADEFIENLPNGYQTVIGERGIRLSGGQKQRLALARALLLQPMVLILDGATTNLDPETEARIWKRLVSLDPMPMILWVTHRPFLLQKADWIIVLENGTIAQEGTHQKLLAQPGPYREITSPTLLPAGLLVA</sequence>
<dbReference type="PANTHER" id="PTHR43394:SF1">
    <property type="entry name" value="ATP-BINDING CASSETTE SUB-FAMILY B MEMBER 10, MITOCHONDRIAL"/>
    <property type="match status" value="1"/>
</dbReference>
<accession>A0A8J2BS95</accession>
<dbReference type="InterPro" id="IPR027417">
    <property type="entry name" value="P-loop_NTPase"/>
</dbReference>
<organism evidence="12 13">
    <name type="scientific">Candidatus Methylacidithermus pantelleriae</name>
    <dbReference type="NCBI Taxonomy" id="2744239"/>
    <lineage>
        <taxon>Bacteria</taxon>
        <taxon>Pseudomonadati</taxon>
        <taxon>Verrucomicrobiota</taxon>
        <taxon>Methylacidiphilae</taxon>
        <taxon>Methylacidiphilales</taxon>
        <taxon>Methylacidiphilaceae</taxon>
        <taxon>Candidatus Methylacidithermus</taxon>
    </lineage>
</organism>
<evidence type="ECO:0000256" key="6">
    <source>
        <dbReference type="ARBA" id="ARBA00022840"/>
    </source>
</evidence>
<comment type="caution">
    <text evidence="12">The sequence shown here is derived from an EMBL/GenBank/DDBJ whole genome shotgun (WGS) entry which is preliminary data.</text>
</comment>
<dbReference type="Gene3D" id="1.20.1560.10">
    <property type="entry name" value="ABC transporter type 1, transmembrane domain"/>
    <property type="match status" value="1"/>
</dbReference>
<dbReference type="CDD" id="cd07346">
    <property type="entry name" value="ABC_6TM_exporters"/>
    <property type="match status" value="1"/>
</dbReference>
<dbReference type="InterPro" id="IPR017871">
    <property type="entry name" value="ABC_transporter-like_CS"/>
</dbReference>
<keyword evidence="13" id="KW-1185">Reference proteome</keyword>
<protein>
    <submittedName>
        <fullName evidence="12">Putative ABC transporter ATP-binding protein</fullName>
    </submittedName>
</protein>
<dbReference type="Pfam" id="PF00005">
    <property type="entry name" value="ABC_tran"/>
    <property type="match status" value="1"/>
</dbReference>
<evidence type="ECO:0000256" key="9">
    <source>
        <dbReference type="SAM" id="Phobius"/>
    </source>
</evidence>
<dbReference type="FunFam" id="3.40.50.300:FF:000221">
    <property type="entry name" value="Multidrug ABC transporter ATP-binding protein"/>
    <property type="match status" value="1"/>
</dbReference>
<dbReference type="InterPro" id="IPR003593">
    <property type="entry name" value="AAA+_ATPase"/>
</dbReference>
<keyword evidence="3" id="KW-1003">Cell membrane</keyword>
<evidence type="ECO:0000256" key="1">
    <source>
        <dbReference type="ARBA" id="ARBA00004651"/>
    </source>
</evidence>
<keyword evidence="4 9" id="KW-0812">Transmembrane</keyword>
<dbReference type="RefSeq" id="WP_174582443.1">
    <property type="nucleotide sequence ID" value="NZ_CAJNOB010000056.1"/>
</dbReference>
<comment type="subcellular location">
    <subcellularLocation>
        <location evidence="1">Cell membrane</location>
        <topology evidence="1">Multi-pass membrane protein</topology>
    </subcellularLocation>
</comment>
<dbReference type="SUPFAM" id="SSF52540">
    <property type="entry name" value="P-loop containing nucleoside triphosphate hydrolases"/>
    <property type="match status" value="1"/>
</dbReference>
<dbReference type="SUPFAM" id="SSF90123">
    <property type="entry name" value="ABC transporter transmembrane region"/>
    <property type="match status" value="1"/>
</dbReference>
<dbReference type="PROSITE" id="PS50929">
    <property type="entry name" value="ABC_TM1F"/>
    <property type="match status" value="1"/>
</dbReference>
<feature type="domain" description="ABC transmembrane type-1" evidence="11">
    <location>
        <begin position="16"/>
        <end position="302"/>
    </location>
</feature>
<dbReference type="InterPro" id="IPR003439">
    <property type="entry name" value="ABC_transporter-like_ATP-bd"/>
</dbReference>
<dbReference type="GO" id="GO:0015421">
    <property type="term" value="F:ABC-type oligopeptide transporter activity"/>
    <property type="evidence" value="ECO:0007669"/>
    <property type="project" value="TreeGrafter"/>
</dbReference>
<evidence type="ECO:0000256" key="4">
    <source>
        <dbReference type="ARBA" id="ARBA00022692"/>
    </source>
</evidence>
<dbReference type="Gene3D" id="3.40.50.300">
    <property type="entry name" value="P-loop containing nucleotide triphosphate hydrolases"/>
    <property type="match status" value="1"/>
</dbReference>
<dbReference type="EMBL" id="CAJNOB010000056">
    <property type="protein sequence ID" value="CAF0703723.1"/>
    <property type="molecule type" value="Genomic_DNA"/>
</dbReference>
<feature type="domain" description="ABC transporter" evidence="10">
    <location>
        <begin position="334"/>
        <end position="567"/>
    </location>
</feature>
<dbReference type="InterPro" id="IPR039421">
    <property type="entry name" value="Type_1_exporter"/>
</dbReference>
<evidence type="ECO:0000256" key="2">
    <source>
        <dbReference type="ARBA" id="ARBA00022448"/>
    </source>
</evidence>
<dbReference type="SMART" id="SM00382">
    <property type="entry name" value="AAA"/>
    <property type="match status" value="1"/>
</dbReference>
<dbReference type="AlphaFoldDB" id="A0A8J2BS95"/>
<evidence type="ECO:0000259" key="11">
    <source>
        <dbReference type="PROSITE" id="PS50929"/>
    </source>
</evidence>
<keyword evidence="5" id="KW-0547">Nucleotide-binding</keyword>
<dbReference type="GO" id="GO:0016887">
    <property type="term" value="F:ATP hydrolysis activity"/>
    <property type="evidence" value="ECO:0007669"/>
    <property type="project" value="InterPro"/>
</dbReference>
<evidence type="ECO:0000259" key="10">
    <source>
        <dbReference type="PROSITE" id="PS50893"/>
    </source>
</evidence>
<dbReference type="InterPro" id="IPR036640">
    <property type="entry name" value="ABC1_TM_sf"/>
</dbReference>
<name>A0A8J2BS95_9BACT</name>
<evidence type="ECO:0000313" key="13">
    <source>
        <dbReference type="Proteomes" id="UP000663859"/>
    </source>
</evidence>
<gene>
    <name evidence="12" type="ORF">MPNT_60081</name>
</gene>
<keyword evidence="6 12" id="KW-0067">ATP-binding</keyword>
<dbReference type="GO" id="GO:0005886">
    <property type="term" value="C:plasma membrane"/>
    <property type="evidence" value="ECO:0007669"/>
    <property type="project" value="UniProtKB-SubCell"/>
</dbReference>
<evidence type="ECO:0000256" key="8">
    <source>
        <dbReference type="ARBA" id="ARBA00023136"/>
    </source>
</evidence>
<dbReference type="Pfam" id="PF00664">
    <property type="entry name" value="ABC_membrane"/>
    <property type="match status" value="1"/>
</dbReference>
<keyword evidence="7 9" id="KW-1133">Transmembrane helix</keyword>
<keyword evidence="8 9" id="KW-0472">Membrane</keyword>
<dbReference type="PROSITE" id="PS50893">
    <property type="entry name" value="ABC_TRANSPORTER_2"/>
    <property type="match status" value="1"/>
</dbReference>